<reference evidence="2" key="1">
    <citation type="journal article" date="2022" name="Mol. Ecol. Resour.">
        <title>The genomes of chicory, endive, great burdock and yacon provide insights into Asteraceae palaeo-polyploidization history and plant inulin production.</title>
        <authorList>
            <person name="Fan W."/>
            <person name="Wang S."/>
            <person name="Wang H."/>
            <person name="Wang A."/>
            <person name="Jiang F."/>
            <person name="Liu H."/>
            <person name="Zhao H."/>
            <person name="Xu D."/>
            <person name="Zhang Y."/>
        </authorList>
    </citation>
    <scope>NUCLEOTIDE SEQUENCE [LARGE SCALE GENOMIC DNA]</scope>
    <source>
        <strain evidence="2">cv. Punajuju</strain>
    </source>
</reference>
<evidence type="ECO:0000313" key="2">
    <source>
        <dbReference type="Proteomes" id="UP001055811"/>
    </source>
</evidence>
<keyword evidence="2" id="KW-1185">Reference proteome</keyword>
<name>A0ACB9FBZ3_CICIN</name>
<sequence>MEEQLIDVDATFLHPLSLFIEYRVLDPYYAPPYGVPPPRSQQYGEYKEEKKSKYGMGTGLAVGAAAGLLGGLAIAEGVDYVEDEITEDAADKVEDDLGYDVNNE</sequence>
<organism evidence="1 2">
    <name type="scientific">Cichorium intybus</name>
    <name type="common">Chicory</name>
    <dbReference type="NCBI Taxonomy" id="13427"/>
    <lineage>
        <taxon>Eukaryota</taxon>
        <taxon>Viridiplantae</taxon>
        <taxon>Streptophyta</taxon>
        <taxon>Embryophyta</taxon>
        <taxon>Tracheophyta</taxon>
        <taxon>Spermatophyta</taxon>
        <taxon>Magnoliopsida</taxon>
        <taxon>eudicotyledons</taxon>
        <taxon>Gunneridae</taxon>
        <taxon>Pentapetalae</taxon>
        <taxon>asterids</taxon>
        <taxon>campanulids</taxon>
        <taxon>Asterales</taxon>
        <taxon>Asteraceae</taxon>
        <taxon>Cichorioideae</taxon>
        <taxon>Cichorieae</taxon>
        <taxon>Cichoriinae</taxon>
        <taxon>Cichorium</taxon>
    </lineage>
</organism>
<proteinExistence type="predicted"/>
<protein>
    <submittedName>
        <fullName evidence="1">Uncharacterized protein</fullName>
    </submittedName>
</protein>
<accession>A0ACB9FBZ3</accession>
<comment type="caution">
    <text evidence="1">The sequence shown here is derived from an EMBL/GenBank/DDBJ whole genome shotgun (WGS) entry which is preliminary data.</text>
</comment>
<dbReference type="Proteomes" id="UP001055811">
    <property type="component" value="Linkage Group LG03"/>
</dbReference>
<evidence type="ECO:0000313" key="1">
    <source>
        <dbReference type="EMBL" id="KAI3768660.1"/>
    </source>
</evidence>
<dbReference type="EMBL" id="CM042011">
    <property type="protein sequence ID" value="KAI3768660.1"/>
    <property type="molecule type" value="Genomic_DNA"/>
</dbReference>
<gene>
    <name evidence="1" type="ORF">L2E82_19490</name>
</gene>
<reference evidence="1 2" key="2">
    <citation type="journal article" date="2022" name="Mol. Ecol. Resour.">
        <title>The genomes of chicory, endive, great burdock and yacon provide insights into Asteraceae paleo-polyploidization history and plant inulin production.</title>
        <authorList>
            <person name="Fan W."/>
            <person name="Wang S."/>
            <person name="Wang H."/>
            <person name="Wang A."/>
            <person name="Jiang F."/>
            <person name="Liu H."/>
            <person name="Zhao H."/>
            <person name="Xu D."/>
            <person name="Zhang Y."/>
        </authorList>
    </citation>
    <scope>NUCLEOTIDE SEQUENCE [LARGE SCALE GENOMIC DNA]</scope>
    <source>
        <strain evidence="2">cv. Punajuju</strain>
        <tissue evidence="1">Leaves</tissue>
    </source>
</reference>